<name>A0AA35WA34_GEOBA</name>
<accession>A0AA35WA34</accession>
<dbReference type="Gene3D" id="3.40.50.9100">
    <property type="entry name" value="Dehydroquinase, class II"/>
    <property type="match status" value="1"/>
</dbReference>
<evidence type="ECO:0000256" key="1">
    <source>
        <dbReference type="ARBA" id="ARBA00012060"/>
    </source>
</evidence>
<dbReference type="EMBL" id="CASHTH010000626">
    <property type="protein sequence ID" value="CAI8005652.1"/>
    <property type="molecule type" value="Genomic_DNA"/>
</dbReference>
<dbReference type="PIRSF" id="PIRSF001399">
    <property type="entry name" value="DHquinase_II"/>
    <property type="match status" value="1"/>
</dbReference>
<dbReference type="PANTHER" id="PTHR21272">
    <property type="entry name" value="CATABOLIC 3-DEHYDROQUINASE"/>
    <property type="match status" value="1"/>
</dbReference>
<protein>
    <recommendedName>
        <fullName evidence="1">3-dehydroquinate dehydratase</fullName>
        <ecNumber evidence="1">4.2.1.10</ecNumber>
    </recommendedName>
</protein>
<evidence type="ECO:0000256" key="2">
    <source>
        <dbReference type="ARBA" id="ARBA00022911"/>
    </source>
</evidence>
<gene>
    <name evidence="4" type="ORF">GBAR_LOCUS4343</name>
</gene>
<dbReference type="AlphaFoldDB" id="A0AA35WA34"/>
<dbReference type="EC" id="4.2.1.10" evidence="1"/>
<dbReference type="InterPro" id="IPR018509">
    <property type="entry name" value="DHquinase_II_CS"/>
</dbReference>
<comment type="caution">
    <text evidence="4">The sequence shown here is derived from an EMBL/GenBank/DDBJ whole genome shotgun (WGS) entry which is preliminary data.</text>
</comment>
<proteinExistence type="inferred from homology"/>
<dbReference type="PROSITE" id="PS01029">
    <property type="entry name" value="DEHYDROQUINASE_II"/>
    <property type="match status" value="1"/>
</dbReference>
<keyword evidence="2" id="KW-0672">Quinate metabolism</keyword>
<dbReference type="PANTHER" id="PTHR21272:SF3">
    <property type="entry name" value="CATABOLIC 3-DEHYDROQUINASE"/>
    <property type="match status" value="1"/>
</dbReference>
<keyword evidence="3" id="KW-0456">Lyase</keyword>
<dbReference type="SUPFAM" id="SSF52304">
    <property type="entry name" value="Type II 3-dehydroquinate dehydratase"/>
    <property type="match status" value="1"/>
</dbReference>
<evidence type="ECO:0000256" key="3">
    <source>
        <dbReference type="ARBA" id="ARBA00023239"/>
    </source>
</evidence>
<reference evidence="4" key="1">
    <citation type="submission" date="2023-03" db="EMBL/GenBank/DDBJ databases">
        <authorList>
            <person name="Steffen K."/>
            <person name="Cardenas P."/>
        </authorList>
    </citation>
    <scope>NUCLEOTIDE SEQUENCE</scope>
</reference>
<evidence type="ECO:0000313" key="5">
    <source>
        <dbReference type="Proteomes" id="UP001174909"/>
    </source>
</evidence>
<dbReference type="Pfam" id="PF01220">
    <property type="entry name" value="DHquinase_II"/>
    <property type="match status" value="1"/>
</dbReference>
<dbReference type="GO" id="GO:0003855">
    <property type="term" value="F:3-dehydroquinate dehydratase activity"/>
    <property type="evidence" value="ECO:0007669"/>
    <property type="project" value="UniProtKB-EC"/>
</dbReference>
<dbReference type="InterPro" id="IPR001874">
    <property type="entry name" value="DHquinase_II"/>
</dbReference>
<dbReference type="HAMAP" id="MF_00169">
    <property type="entry name" value="AroQ"/>
    <property type="match status" value="1"/>
</dbReference>
<evidence type="ECO:0000313" key="4">
    <source>
        <dbReference type="EMBL" id="CAI8005652.1"/>
    </source>
</evidence>
<dbReference type="InterPro" id="IPR036441">
    <property type="entry name" value="DHquinase_II_sf"/>
</dbReference>
<dbReference type="CDD" id="cd00466">
    <property type="entry name" value="DHQase_II"/>
    <property type="match status" value="1"/>
</dbReference>
<dbReference type="SMR" id="A0AA35WA34"/>
<sequence>MARFLVLNGPNINMLGRRDAGYYGVKTLDEVNDEIRAVADRLGVEVDFFQSNHEGALVDCIQENWGRMDGLIVNGGALTHYGLTLKDALIDCRLPFVEVHLSNPLARDAWRRHSVLSDIARGQIAGFGWRSYTAALEILAALVEEESR</sequence>
<dbReference type="NCBIfam" id="NF003807">
    <property type="entry name" value="PRK05395.1-4"/>
    <property type="match status" value="1"/>
</dbReference>
<organism evidence="4 5">
    <name type="scientific">Geodia barretti</name>
    <name type="common">Barrett's horny sponge</name>
    <dbReference type="NCBI Taxonomy" id="519541"/>
    <lineage>
        <taxon>Eukaryota</taxon>
        <taxon>Metazoa</taxon>
        <taxon>Porifera</taxon>
        <taxon>Demospongiae</taxon>
        <taxon>Heteroscleromorpha</taxon>
        <taxon>Tetractinellida</taxon>
        <taxon>Astrophorina</taxon>
        <taxon>Geodiidae</taxon>
        <taxon>Geodia</taxon>
    </lineage>
</organism>
<dbReference type="NCBIfam" id="NF003805">
    <property type="entry name" value="PRK05395.1-2"/>
    <property type="match status" value="1"/>
</dbReference>
<dbReference type="GO" id="GO:0019631">
    <property type="term" value="P:quinate catabolic process"/>
    <property type="evidence" value="ECO:0007669"/>
    <property type="project" value="TreeGrafter"/>
</dbReference>
<keyword evidence="5" id="KW-1185">Reference proteome</keyword>
<dbReference type="Proteomes" id="UP001174909">
    <property type="component" value="Unassembled WGS sequence"/>
</dbReference>